<dbReference type="EMBL" id="PVBQ01000009">
    <property type="protein sequence ID" value="PRD46916.1"/>
    <property type="molecule type" value="Genomic_DNA"/>
</dbReference>
<keyword evidence="4" id="KW-0472">Membrane</keyword>
<dbReference type="InterPro" id="IPR033985">
    <property type="entry name" value="SusD-like_N"/>
</dbReference>
<evidence type="ECO:0000313" key="9">
    <source>
        <dbReference type="Proteomes" id="UP000239711"/>
    </source>
</evidence>
<dbReference type="RefSeq" id="WP_105717350.1">
    <property type="nucleotide sequence ID" value="NZ_PVBQ01000009.1"/>
</dbReference>
<evidence type="ECO:0000256" key="2">
    <source>
        <dbReference type="ARBA" id="ARBA00006275"/>
    </source>
</evidence>
<evidence type="ECO:0000256" key="4">
    <source>
        <dbReference type="ARBA" id="ARBA00023136"/>
    </source>
</evidence>
<evidence type="ECO:0000256" key="3">
    <source>
        <dbReference type="ARBA" id="ARBA00022729"/>
    </source>
</evidence>
<keyword evidence="5" id="KW-0998">Cell outer membrane</keyword>
<evidence type="ECO:0000256" key="1">
    <source>
        <dbReference type="ARBA" id="ARBA00004442"/>
    </source>
</evidence>
<protein>
    <recommendedName>
        <fullName evidence="10">RagB/SusD family nutrient uptake outer membrane protein</fullName>
    </recommendedName>
</protein>
<evidence type="ECO:0000313" key="8">
    <source>
        <dbReference type="EMBL" id="PRD46916.1"/>
    </source>
</evidence>
<dbReference type="Pfam" id="PF07980">
    <property type="entry name" value="SusD_RagB"/>
    <property type="match status" value="1"/>
</dbReference>
<dbReference type="SUPFAM" id="SSF48452">
    <property type="entry name" value="TPR-like"/>
    <property type="match status" value="1"/>
</dbReference>
<evidence type="ECO:0008006" key="10">
    <source>
        <dbReference type="Google" id="ProtNLM"/>
    </source>
</evidence>
<organism evidence="8 9">
    <name type="scientific">Sphingobacterium haloxyli</name>
    <dbReference type="NCBI Taxonomy" id="2100533"/>
    <lineage>
        <taxon>Bacteria</taxon>
        <taxon>Pseudomonadati</taxon>
        <taxon>Bacteroidota</taxon>
        <taxon>Sphingobacteriia</taxon>
        <taxon>Sphingobacteriales</taxon>
        <taxon>Sphingobacteriaceae</taxon>
        <taxon>Sphingobacterium</taxon>
    </lineage>
</organism>
<dbReference type="PROSITE" id="PS51257">
    <property type="entry name" value="PROKAR_LIPOPROTEIN"/>
    <property type="match status" value="1"/>
</dbReference>
<dbReference type="OrthoDB" id="653598at2"/>
<proteinExistence type="inferred from homology"/>
<evidence type="ECO:0000259" key="7">
    <source>
        <dbReference type="Pfam" id="PF14322"/>
    </source>
</evidence>
<evidence type="ECO:0000259" key="6">
    <source>
        <dbReference type="Pfam" id="PF07980"/>
    </source>
</evidence>
<dbReference type="AlphaFoldDB" id="A0A2S9J2A5"/>
<name>A0A2S9J2A5_9SPHI</name>
<sequence>MKLNYHQIISISFLAILISGCDKFLEEKSDKSLGTPNTLEDFKALMDDWSYLNSNFCSMGEASSDNFYLTDEDYNGLYYESDQRLYAWRPDNVSRPASSAGNEWSLCYRGIYVCNSILFGIVENNLSGPEADQVKGQALVFRAARYLDGVQVWAPVYNSQTADQDLGMVLRLDPDMNIPSLRSTVQETYDQIIADLNEAVPLLPITAVAPTLPTKAGAHGLLARAYLIMGDYSRALTEAENALTYHTELIDFNELDKDAVFPIPAINQISREVVFFTRMYSSEIVNNLNIAKIPTSLYEMYTEGDLRKDIYFRMDDTGAHVFKGTHMGHRGLITGITSSELLLIAAECNARLGNAMEAAEALNRLLIKRWDRNLFVPYSFNDPDIALTMVLEERRKELLFRGLRWSDIKRLNRDGASLVLNKVINGKQYTLPPNDVRYAIAIPEELIEITEIQQNPR</sequence>
<dbReference type="Gene3D" id="1.25.40.390">
    <property type="match status" value="1"/>
</dbReference>
<feature type="domain" description="RagB/SusD" evidence="6">
    <location>
        <begin position="339"/>
        <end position="440"/>
    </location>
</feature>
<reference evidence="8 9" key="1">
    <citation type="submission" date="2018-02" db="EMBL/GenBank/DDBJ databases">
        <title>The draft genome of Sphingobacterium sp. 5JN-11.</title>
        <authorList>
            <person name="Liu L."/>
            <person name="Li L."/>
            <person name="Liang L."/>
            <person name="Zhang X."/>
            <person name="Wang T."/>
        </authorList>
    </citation>
    <scope>NUCLEOTIDE SEQUENCE [LARGE SCALE GENOMIC DNA]</scope>
    <source>
        <strain evidence="8 9">5JN-11</strain>
    </source>
</reference>
<comment type="subcellular location">
    <subcellularLocation>
        <location evidence="1">Cell outer membrane</location>
    </subcellularLocation>
</comment>
<comment type="caution">
    <text evidence="8">The sequence shown here is derived from an EMBL/GenBank/DDBJ whole genome shotgun (WGS) entry which is preliminary data.</text>
</comment>
<keyword evidence="3" id="KW-0732">Signal</keyword>
<comment type="similarity">
    <text evidence="2">Belongs to the SusD family.</text>
</comment>
<accession>A0A2S9J2A5</accession>
<gene>
    <name evidence="8" type="ORF">C5745_12515</name>
</gene>
<keyword evidence="9" id="KW-1185">Reference proteome</keyword>
<dbReference type="Pfam" id="PF14322">
    <property type="entry name" value="SusD-like_3"/>
    <property type="match status" value="1"/>
</dbReference>
<dbReference type="Proteomes" id="UP000239711">
    <property type="component" value="Unassembled WGS sequence"/>
</dbReference>
<feature type="domain" description="SusD-like N-terminal" evidence="7">
    <location>
        <begin position="23"/>
        <end position="227"/>
    </location>
</feature>
<evidence type="ECO:0000256" key="5">
    <source>
        <dbReference type="ARBA" id="ARBA00023237"/>
    </source>
</evidence>
<dbReference type="InterPro" id="IPR011990">
    <property type="entry name" value="TPR-like_helical_dom_sf"/>
</dbReference>
<dbReference type="GO" id="GO:0009279">
    <property type="term" value="C:cell outer membrane"/>
    <property type="evidence" value="ECO:0007669"/>
    <property type="project" value="UniProtKB-SubCell"/>
</dbReference>
<dbReference type="InterPro" id="IPR012944">
    <property type="entry name" value="SusD_RagB_dom"/>
</dbReference>